<dbReference type="GO" id="GO:0003684">
    <property type="term" value="F:damaged DNA binding"/>
    <property type="evidence" value="ECO:0007669"/>
    <property type="project" value="InterPro"/>
</dbReference>
<reference evidence="9 10" key="1">
    <citation type="journal article" date="2018" name="Mol. Biol. Evol.">
        <title>Analysis of the draft genome of the red seaweed Gracilariopsis chorda provides insights into genome size evolution in Rhodophyta.</title>
        <authorList>
            <person name="Lee J."/>
            <person name="Yang E.C."/>
            <person name="Graf L."/>
            <person name="Yang J.H."/>
            <person name="Qiu H."/>
            <person name="Zel Zion U."/>
            <person name="Chan C.X."/>
            <person name="Stephens T.G."/>
            <person name="Weber A.P.M."/>
            <person name="Boo G.H."/>
            <person name="Boo S.M."/>
            <person name="Kim K.M."/>
            <person name="Shin Y."/>
            <person name="Jung M."/>
            <person name="Lee S.J."/>
            <person name="Yim H.S."/>
            <person name="Lee J.H."/>
            <person name="Bhattacharya D."/>
            <person name="Yoon H.S."/>
        </authorList>
    </citation>
    <scope>NUCLEOTIDE SEQUENCE [LARGE SCALE GENOMIC DNA]</scope>
    <source>
        <strain evidence="9 10">SKKU-2015</strain>
        <tissue evidence="9">Whole body</tissue>
    </source>
</reference>
<sequence>MIVGDKLDMSIETDMRLAHGADIAKELRHRVFLKCNYTVSAGISFNKLLAKFASAKNKPNRQTILPFSAVPELMKNVPLRKLRGLGGKLGKQIEQLGVHTAGEATKLDMDTLERKLGKRKIADFVYKCVRGLDETEVVERESTKSLLAAKNFKDENSLITVEKQWLPLLADELNNRIIADSEANSRDARTLTISFRAKMTNGYGRVNASRSTTMPQTSNLKRTGAIVAAALLVLKTAFCKESQFAFPISFIGLTATNFSERATQGESIRSYFDIADQKSGKSNDFDSPKKALSSADREEEYRKRVQESADRELALKLHREESSRGIRKTRTQNSNRALKRPGPKRRKRSAEFMTVDMFFKPKNRKT</sequence>
<organism evidence="9 10">
    <name type="scientific">Gracilariopsis chorda</name>
    <dbReference type="NCBI Taxonomy" id="448386"/>
    <lineage>
        <taxon>Eukaryota</taxon>
        <taxon>Rhodophyta</taxon>
        <taxon>Florideophyceae</taxon>
        <taxon>Rhodymeniophycidae</taxon>
        <taxon>Gracilariales</taxon>
        <taxon>Gracilariaceae</taxon>
        <taxon>Gracilariopsis</taxon>
    </lineage>
</organism>
<keyword evidence="2" id="KW-0808">Transferase</keyword>
<evidence type="ECO:0000256" key="1">
    <source>
        <dbReference type="ARBA" id="ARBA00004123"/>
    </source>
</evidence>
<gene>
    <name evidence="9" type="ORF">BWQ96_00117</name>
</gene>
<dbReference type="Proteomes" id="UP000247409">
    <property type="component" value="Unassembled WGS sequence"/>
</dbReference>
<dbReference type="InterPro" id="IPR052230">
    <property type="entry name" value="DNA_polymerase_eta"/>
</dbReference>
<feature type="compositionally biased region" description="Basic and acidic residues" evidence="7">
    <location>
        <begin position="278"/>
        <end position="324"/>
    </location>
</feature>
<dbReference type="GO" id="GO:0009314">
    <property type="term" value="P:response to radiation"/>
    <property type="evidence" value="ECO:0007669"/>
    <property type="project" value="TreeGrafter"/>
</dbReference>
<dbReference type="GO" id="GO:0005657">
    <property type="term" value="C:replication fork"/>
    <property type="evidence" value="ECO:0007669"/>
    <property type="project" value="TreeGrafter"/>
</dbReference>
<comment type="caution">
    <text evidence="9">The sequence shown here is derived from an EMBL/GenBank/DDBJ whole genome shotgun (WGS) entry which is preliminary data.</text>
</comment>
<keyword evidence="6" id="KW-0539">Nucleus</keyword>
<dbReference type="InterPro" id="IPR043502">
    <property type="entry name" value="DNA/RNA_pol_sf"/>
</dbReference>
<dbReference type="PANTHER" id="PTHR45873:SF1">
    <property type="entry name" value="DNA POLYMERASE ETA"/>
    <property type="match status" value="1"/>
</dbReference>
<dbReference type="Pfam" id="PF21704">
    <property type="entry name" value="POLH-Rev1_HhH"/>
    <property type="match status" value="1"/>
</dbReference>
<dbReference type="GO" id="GO:0006281">
    <property type="term" value="P:DNA repair"/>
    <property type="evidence" value="ECO:0007669"/>
    <property type="project" value="UniProtKB-KW"/>
</dbReference>
<dbReference type="PANTHER" id="PTHR45873">
    <property type="entry name" value="DNA POLYMERASE ETA"/>
    <property type="match status" value="1"/>
</dbReference>
<dbReference type="GO" id="GO:0042276">
    <property type="term" value="P:error-prone translesion synthesis"/>
    <property type="evidence" value="ECO:0007669"/>
    <property type="project" value="TreeGrafter"/>
</dbReference>
<keyword evidence="4" id="KW-0227">DNA damage</keyword>
<evidence type="ECO:0000256" key="5">
    <source>
        <dbReference type="ARBA" id="ARBA00023204"/>
    </source>
</evidence>
<feature type="region of interest" description="Disordered" evidence="7">
    <location>
        <begin position="278"/>
        <end position="366"/>
    </location>
</feature>
<dbReference type="GO" id="GO:0046872">
    <property type="term" value="F:metal ion binding"/>
    <property type="evidence" value="ECO:0007669"/>
    <property type="project" value="UniProtKB-KW"/>
</dbReference>
<dbReference type="Gene3D" id="1.10.150.20">
    <property type="entry name" value="5' to 3' exonuclease, C-terminal subdomain"/>
    <property type="match status" value="1"/>
</dbReference>
<dbReference type="GO" id="GO:0005634">
    <property type="term" value="C:nucleus"/>
    <property type="evidence" value="ECO:0007669"/>
    <property type="project" value="UniProtKB-SubCell"/>
</dbReference>
<dbReference type="GO" id="GO:0003887">
    <property type="term" value="F:DNA-directed DNA polymerase activity"/>
    <property type="evidence" value="ECO:0007669"/>
    <property type="project" value="TreeGrafter"/>
</dbReference>
<dbReference type="GO" id="GO:0035861">
    <property type="term" value="C:site of double-strand break"/>
    <property type="evidence" value="ECO:0007669"/>
    <property type="project" value="TreeGrafter"/>
</dbReference>
<evidence type="ECO:0000256" key="7">
    <source>
        <dbReference type="SAM" id="MobiDB-lite"/>
    </source>
</evidence>
<evidence type="ECO:0000256" key="4">
    <source>
        <dbReference type="ARBA" id="ARBA00022763"/>
    </source>
</evidence>
<dbReference type="SUPFAM" id="SSF100879">
    <property type="entry name" value="Lesion bypass DNA polymerase (Y-family), little finger domain"/>
    <property type="match status" value="1"/>
</dbReference>
<dbReference type="EMBL" id="NBIV01000001">
    <property type="protein sequence ID" value="PXF49957.1"/>
    <property type="molecule type" value="Genomic_DNA"/>
</dbReference>
<accession>A0A2V3J7X8</accession>
<name>A0A2V3J7X8_9FLOR</name>
<proteinExistence type="predicted"/>
<dbReference type="InterPro" id="IPR036775">
    <property type="entry name" value="DNA_pol_Y-fam_lit_finger_sf"/>
</dbReference>
<feature type="domain" description="UmuC" evidence="8">
    <location>
        <begin position="13"/>
        <end position="86"/>
    </location>
</feature>
<dbReference type="Gene3D" id="3.30.1490.100">
    <property type="entry name" value="DNA polymerase, Y-family, little finger domain"/>
    <property type="match status" value="1"/>
</dbReference>
<evidence type="ECO:0000313" key="10">
    <source>
        <dbReference type="Proteomes" id="UP000247409"/>
    </source>
</evidence>
<dbReference type="InterPro" id="IPR043128">
    <property type="entry name" value="Rev_trsase/Diguanyl_cyclase"/>
</dbReference>
<evidence type="ECO:0000256" key="6">
    <source>
        <dbReference type="ARBA" id="ARBA00023242"/>
    </source>
</evidence>
<dbReference type="STRING" id="448386.A0A2V3J7X8"/>
<comment type="subcellular location">
    <subcellularLocation>
        <location evidence="1">Nucleus</location>
    </subcellularLocation>
</comment>
<evidence type="ECO:0000256" key="2">
    <source>
        <dbReference type="ARBA" id="ARBA00022679"/>
    </source>
</evidence>
<protein>
    <submittedName>
        <fullName evidence="9">DNA polymerase eta</fullName>
    </submittedName>
</protein>
<dbReference type="InterPro" id="IPR001126">
    <property type="entry name" value="UmuC"/>
</dbReference>
<dbReference type="AlphaFoldDB" id="A0A2V3J7X8"/>
<keyword evidence="5" id="KW-0234">DNA repair</keyword>
<dbReference type="OrthoDB" id="5723at2759"/>
<dbReference type="PROSITE" id="PS50173">
    <property type="entry name" value="UMUC"/>
    <property type="match status" value="1"/>
</dbReference>
<evidence type="ECO:0000313" key="9">
    <source>
        <dbReference type="EMBL" id="PXF49957.1"/>
    </source>
</evidence>
<dbReference type="Gene3D" id="3.30.70.270">
    <property type="match status" value="1"/>
</dbReference>
<evidence type="ECO:0000256" key="3">
    <source>
        <dbReference type="ARBA" id="ARBA00022723"/>
    </source>
</evidence>
<keyword evidence="3" id="KW-0479">Metal-binding</keyword>
<dbReference type="SUPFAM" id="SSF56672">
    <property type="entry name" value="DNA/RNA polymerases"/>
    <property type="match status" value="1"/>
</dbReference>
<keyword evidence="10" id="KW-1185">Reference proteome</keyword>
<evidence type="ECO:0000259" key="8">
    <source>
        <dbReference type="PROSITE" id="PS50173"/>
    </source>
</evidence>
<feature type="compositionally biased region" description="Basic residues" evidence="7">
    <location>
        <begin position="337"/>
        <end position="348"/>
    </location>
</feature>
<dbReference type="Pfam" id="PF00817">
    <property type="entry name" value="IMS"/>
    <property type="match status" value="1"/>
</dbReference>